<keyword evidence="2" id="KW-1185">Reference proteome</keyword>
<sequence length="61" mass="6497">MTTQLQALHAFTSPEGDFAAGATFEVEDKDRVKFLIDGCYAKQITKTEAKAIAEASTGSDA</sequence>
<organism evidence="1 2">
    <name type="scientific">Xylophilus rhododendri</name>
    <dbReference type="NCBI Taxonomy" id="2697032"/>
    <lineage>
        <taxon>Bacteria</taxon>
        <taxon>Pseudomonadati</taxon>
        <taxon>Pseudomonadota</taxon>
        <taxon>Betaproteobacteria</taxon>
        <taxon>Burkholderiales</taxon>
        <taxon>Xylophilus</taxon>
    </lineage>
</organism>
<accession>A0A857J8C7</accession>
<dbReference type="AlphaFoldDB" id="A0A857J8C7"/>
<evidence type="ECO:0000313" key="1">
    <source>
        <dbReference type="EMBL" id="QHJ00117.1"/>
    </source>
</evidence>
<dbReference type="KEGG" id="xyk:GT347_20315"/>
<dbReference type="EMBL" id="CP047650">
    <property type="protein sequence ID" value="QHJ00117.1"/>
    <property type="molecule type" value="Genomic_DNA"/>
</dbReference>
<reference evidence="1 2" key="1">
    <citation type="submission" date="2020-01" db="EMBL/GenBank/DDBJ databases">
        <title>Genome sequencing of strain KACC 21265.</title>
        <authorList>
            <person name="Heo J."/>
            <person name="Kim S.-J."/>
            <person name="Kim J.-S."/>
            <person name="Hong S.-B."/>
            <person name="Kwon S.-W."/>
        </authorList>
    </citation>
    <scope>NUCLEOTIDE SEQUENCE [LARGE SCALE GENOMIC DNA]</scope>
    <source>
        <strain evidence="1 2">KACC 21265</strain>
    </source>
</reference>
<gene>
    <name evidence="1" type="ORF">GT347_20315</name>
</gene>
<dbReference type="RefSeq" id="WP_160553927.1">
    <property type="nucleotide sequence ID" value="NZ_CP047650.1"/>
</dbReference>
<proteinExistence type="predicted"/>
<protein>
    <submittedName>
        <fullName evidence="1">Uncharacterized protein</fullName>
    </submittedName>
</protein>
<dbReference type="Proteomes" id="UP000464787">
    <property type="component" value="Chromosome"/>
</dbReference>
<name>A0A857J8C7_9BURK</name>
<evidence type="ECO:0000313" key="2">
    <source>
        <dbReference type="Proteomes" id="UP000464787"/>
    </source>
</evidence>